<dbReference type="EMBL" id="JH692070">
    <property type="protein sequence ID" value="EIP84919.1"/>
    <property type="molecule type" value="Genomic_DNA"/>
</dbReference>
<dbReference type="Proteomes" id="UP000004682">
    <property type="component" value="Unassembled WGS sequence"/>
</dbReference>
<sequence>MTEDRIDLQRCVNGVADLPRQMGHLAITWRKAMQELNQQEIDLVGGATVGGGLIGGLTGLIGAYGGALYDLGANLTGDLVGFATGVVQIGETLVGGTLGNLASIITGPKA</sequence>
<evidence type="ECO:0000313" key="1">
    <source>
        <dbReference type="EMBL" id="EIP84919.1"/>
    </source>
</evidence>
<organism evidence="1 2">
    <name type="scientific">Burkholderia humptydooensis MSMB43</name>
    <dbReference type="NCBI Taxonomy" id="441157"/>
    <lineage>
        <taxon>Bacteria</taxon>
        <taxon>Pseudomonadati</taxon>
        <taxon>Pseudomonadota</taxon>
        <taxon>Betaproteobacteria</taxon>
        <taxon>Burkholderiales</taxon>
        <taxon>Burkholderiaceae</taxon>
        <taxon>Burkholderia</taxon>
        <taxon>pseudomallei group</taxon>
    </lineage>
</organism>
<evidence type="ECO:0000313" key="2">
    <source>
        <dbReference type="Proteomes" id="UP000004682"/>
    </source>
</evidence>
<keyword evidence="2" id="KW-1185">Reference proteome</keyword>
<proteinExistence type="predicted"/>
<name>A0ABN0FY39_9BURK</name>
<protein>
    <submittedName>
        <fullName evidence="1">Uncharacterized protein</fullName>
    </submittedName>
</protein>
<accession>A0ABN0FY39</accession>
<reference evidence="2" key="1">
    <citation type="journal article" date="2012" name="J. Bacteriol.">
        <title>Revised Genome Sequence of Burkholderia thailandensis MSMB43 with Improved Annotation.</title>
        <authorList>
            <person name="Zhuo Y."/>
            <person name="Liu L."/>
            <person name="Wang Q."/>
            <person name="Liu X."/>
            <person name="Ren B."/>
            <person name="Liu M."/>
            <person name="Ni P."/>
            <person name="Cheng Y.Q."/>
            <person name="Zhang L."/>
        </authorList>
    </citation>
    <scope>NUCLEOTIDE SEQUENCE [LARGE SCALE GENOMIC DNA]</scope>
    <source>
        <strain evidence="2">MSMB43</strain>
    </source>
</reference>
<gene>
    <name evidence="1" type="ORF">A33K_18513</name>
</gene>